<organism evidence="3 4">
    <name type="scientific">Salix brachista</name>
    <dbReference type="NCBI Taxonomy" id="2182728"/>
    <lineage>
        <taxon>Eukaryota</taxon>
        <taxon>Viridiplantae</taxon>
        <taxon>Streptophyta</taxon>
        <taxon>Embryophyta</taxon>
        <taxon>Tracheophyta</taxon>
        <taxon>Spermatophyta</taxon>
        <taxon>Magnoliopsida</taxon>
        <taxon>eudicotyledons</taxon>
        <taxon>Gunneridae</taxon>
        <taxon>Pentapetalae</taxon>
        <taxon>rosids</taxon>
        <taxon>fabids</taxon>
        <taxon>Malpighiales</taxon>
        <taxon>Salicaceae</taxon>
        <taxon>Saliceae</taxon>
        <taxon>Salix</taxon>
    </lineage>
</organism>
<proteinExistence type="predicted"/>
<sequence>MPTAHSDWPEQPPDTSQTFTPHQSQVLSFHKKPAKMPTPQNQTPRAIATQTPTNKNETPMQNTTPITITAQTKKGQPSTVASWAERVKITSSSTRFTLEPIPRQNQRSTLKIPTDIVMERTDQWQRCLVGFFPGFRMSYHTINTIANRVWKKEGLENVMTTANGFILFRFQNEDQIRSVLEQGPWMFGGKHLILQQWHPRFQFDPNKIAKLPVWVRLKGLPLPLWSVKGLSLAASMVGEPLSCDQQTHACTKLEYARVCVEIDASLPYVHSFEIESILSPEPIQVTVEYEWKPVRCSKCSVFGHSCTPVATSNEADTNHTAATIATNPTSQHTASSQNPTPQLNPPAKTPKPKQTAGPSHVSTVLADTSETCSPNPPKIDLDNPRATLAVQPPPPQNSIQTKTGQDVSHGTSVSAGKKMVYFQSQSPTSEEDEDDDISSNAPPIKEKLTVPPMKTGSQKKGGKKRKEAKGF</sequence>
<dbReference type="Pfam" id="PF14111">
    <property type="entry name" value="DUF4283"/>
    <property type="match status" value="1"/>
</dbReference>
<dbReference type="InterPro" id="IPR040256">
    <property type="entry name" value="At4g02000-like"/>
</dbReference>
<protein>
    <recommendedName>
        <fullName evidence="2">DUF4283 domain-containing protein</fullName>
    </recommendedName>
</protein>
<comment type="caution">
    <text evidence="3">The sequence shown here is derived from an EMBL/GenBank/DDBJ whole genome shotgun (WGS) entry which is preliminary data.</text>
</comment>
<reference evidence="4" key="1">
    <citation type="journal article" date="2019" name="Gigascience">
        <title>De novo genome assembly of the endangered Acer yangbiense, a plant species with extremely small populations endemic to Yunnan Province, China.</title>
        <authorList>
            <person name="Yang J."/>
            <person name="Wariss H.M."/>
            <person name="Tao L."/>
            <person name="Zhang R."/>
            <person name="Yun Q."/>
            <person name="Hollingsworth P."/>
            <person name="Dao Z."/>
            <person name="Luo G."/>
            <person name="Guo H."/>
            <person name="Ma Y."/>
            <person name="Sun W."/>
        </authorList>
    </citation>
    <scope>NUCLEOTIDE SEQUENCE [LARGE SCALE GENOMIC DNA]</scope>
    <source>
        <strain evidence="4">cv. br00</strain>
    </source>
</reference>
<evidence type="ECO:0000313" key="4">
    <source>
        <dbReference type="Proteomes" id="UP000326939"/>
    </source>
</evidence>
<feature type="compositionally biased region" description="Polar residues" evidence="1">
    <location>
        <begin position="327"/>
        <end position="341"/>
    </location>
</feature>
<feature type="compositionally biased region" description="Polar residues" evidence="1">
    <location>
        <begin position="38"/>
        <end position="62"/>
    </location>
</feature>
<dbReference type="Proteomes" id="UP000326939">
    <property type="component" value="Chromosome 6"/>
</dbReference>
<evidence type="ECO:0000259" key="2">
    <source>
        <dbReference type="Pfam" id="PF14111"/>
    </source>
</evidence>
<feature type="compositionally biased region" description="Basic residues" evidence="1">
    <location>
        <begin position="460"/>
        <end position="471"/>
    </location>
</feature>
<evidence type="ECO:0000313" key="3">
    <source>
        <dbReference type="EMBL" id="KAB5552675.1"/>
    </source>
</evidence>
<dbReference type="InterPro" id="IPR025558">
    <property type="entry name" value="DUF4283"/>
</dbReference>
<gene>
    <name evidence="3" type="ORF">DKX38_009986</name>
</gene>
<feature type="domain" description="DUF4283" evidence="2">
    <location>
        <begin position="121"/>
        <end position="205"/>
    </location>
</feature>
<feature type="compositionally biased region" description="Polar residues" evidence="1">
    <location>
        <begin position="13"/>
        <end position="27"/>
    </location>
</feature>
<keyword evidence="4" id="KW-1185">Reference proteome</keyword>
<dbReference type="PANTHER" id="PTHR31286:SF99">
    <property type="entry name" value="DUF4283 DOMAIN-CONTAINING PROTEIN"/>
    <property type="match status" value="1"/>
</dbReference>
<feature type="compositionally biased region" description="Polar residues" evidence="1">
    <location>
        <begin position="360"/>
        <end position="373"/>
    </location>
</feature>
<dbReference type="AlphaFoldDB" id="A0A5N5MC29"/>
<dbReference type="PANTHER" id="PTHR31286">
    <property type="entry name" value="GLYCINE-RICH CELL WALL STRUCTURAL PROTEIN 1.8-LIKE"/>
    <property type="match status" value="1"/>
</dbReference>
<accession>A0A5N5MC29</accession>
<feature type="region of interest" description="Disordered" evidence="1">
    <location>
        <begin position="1"/>
        <end position="62"/>
    </location>
</feature>
<dbReference type="EMBL" id="VDCV01000006">
    <property type="protein sequence ID" value="KAB5552675.1"/>
    <property type="molecule type" value="Genomic_DNA"/>
</dbReference>
<name>A0A5N5MC29_9ROSI</name>
<feature type="compositionally biased region" description="Polar residues" evidence="1">
    <location>
        <begin position="397"/>
        <end position="414"/>
    </location>
</feature>
<evidence type="ECO:0000256" key="1">
    <source>
        <dbReference type="SAM" id="MobiDB-lite"/>
    </source>
</evidence>
<feature type="region of interest" description="Disordered" evidence="1">
    <location>
        <begin position="327"/>
        <end position="471"/>
    </location>
</feature>